<evidence type="ECO:0000256" key="5">
    <source>
        <dbReference type="ARBA" id="ARBA00022989"/>
    </source>
</evidence>
<dbReference type="EMBL" id="FQUQ01000004">
    <property type="protein sequence ID" value="SHG05825.1"/>
    <property type="molecule type" value="Genomic_DNA"/>
</dbReference>
<dbReference type="Pfam" id="PF02308">
    <property type="entry name" value="MgtC"/>
    <property type="match status" value="1"/>
</dbReference>
<organism evidence="9 10">
    <name type="scientific">Pedobacter caeni</name>
    <dbReference type="NCBI Taxonomy" id="288992"/>
    <lineage>
        <taxon>Bacteria</taxon>
        <taxon>Pseudomonadati</taxon>
        <taxon>Bacteroidota</taxon>
        <taxon>Sphingobacteriia</taxon>
        <taxon>Sphingobacteriales</taxon>
        <taxon>Sphingobacteriaceae</taxon>
        <taxon>Pedobacter</taxon>
    </lineage>
</organism>
<dbReference type="PANTHER" id="PTHR33778:SF1">
    <property type="entry name" value="MAGNESIUM TRANSPORTER YHID-RELATED"/>
    <property type="match status" value="1"/>
</dbReference>
<keyword evidence="4 7" id="KW-0812">Transmembrane</keyword>
<evidence type="ECO:0000256" key="2">
    <source>
        <dbReference type="ARBA" id="ARBA00009298"/>
    </source>
</evidence>
<evidence type="ECO:0000256" key="3">
    <source>
        <dbReference type="ARBA" id="ARBA00022475"/>
    </source>
</evidence>
<dbReference type="InterPro" id="IPR003416">
    <property type="entry name" value="MgtC/SapB/SrpB/YhiD_fam"/>
</dbReference>
<keyword evidence="3" id="KW-1003">Cell membrane</keyword>
<dbReference type="PRINTS" id="PR01837">
    <property type="entry name" value="MGTCSAPBPROT"/>
</dbReference>
<feature type="transmembrane region" description="Helical" evidence="7">
    <location>
        <begin position="71"/>
        <end position="88"/>
    </location>
</feature>
<feature type="transmembrane region" description="Helical" evidence="7">
    <location>
        <begin position="42"/>
        <end position="59"/>
    </location>
</feature>
<feature type="transmembrane region" description="Helical" evidence="7">
    <location>
        <begin position="103"/>
        <end position="136"/>
    </location>
</feature>
<comment type="similarity">
    <text evidence="2">Belongs to the MgtC/SapB family.</text>
</comment>
<evidence type="ECO:0000259" key="8">
    <source>
        <dbReference type="Pfam" id="PF02308"/>
    </source>
</evidence>
<keyword evidence="5 7" id="KW-1133">Transmembrane helix</keyword>
<reference evidence="10" key="1">
    <citation type="submission" date="2016-11" db="EMBL/GenBank/DDBJ databases">
        <authorList>
            <person name="Varghese N."/>
            <person name="Submissions S."/>
        </authorList>
    </citation>
    <scope>NUCLEOTIDE SEQUENCE [LARGE SCALE GENOMIC DNA]</scope>
    <source>
        <strain evidence="10">DSM 16990</strain>
    </source>
</reference>
<keyword evidence="10" id="KW-1185">Reference proteome</keyword>
<sequence length="160" mass="17471">MDLIGKMDLENELSIALRLLIALLLGAWIGFDREKHGGSAGIRTYAAVCLGATLFTAIGQHLNDTAAVSRIIANVIVGIGFLGAGIIYKNDKRNQSQGLTTAATIWCTAAIGVAVGLNMLIIAFASSAAIFFLLILHHQQWYLKWKKKMQEYHKNEDLDD</sequence>
<feature type="domain" description="MgtC/SapB/SrpB/YhiD N-terminal" evidence="8">
    <location>
        <begin position="19"/>
        <end position="138"/>
    </location>
</feature>
<dbReference type="RefSeq" id="WP_198163530.1">
    <property type="nucleotide sequence ID" value="NZ_FQUQ01000004.1"/>
</dbReference>
<accession>A0A1M5GQ02</accession>
<proteinExistence type="inferred from homology"/>
<dbReference type="STRING" id="288992.SAMN04488522_104318"/>
<dbReference type="Proteomes" id="UP000184287">
    <property type="component" value="Unassembled WGS sequence"/>
</dbReference>
<feature type="transmembrane region" description="Helical" evidence="7">
    <location>
        <begin position="12"/>
        <end position="30"/>
    </location>
</feature>
<evidence type="ECO:0000313" key="9">
    <source>
        <dbReference type="EMBL" id="SHG05825.1"/>
    </source>
</evidence>
<comment type="subcellular location">
    <subcellularLocation>
        <location evidence="1">Cell membrane</location>
        <topology evidence="1">Multi-pass membrane protein</topology>
    </subcellularLocation>
</comment>
<dbReference type="PANTHER" id="PTHR33778">
    <property type="entry name" value="PROTEIN MGTC"/>
    <property type="match status" value="1"/>
</dbReference>
<dbReference type="InterPro" id="IPR049177">
    <property type="entry name" value="MgtC_SapB_SrpB_YhiD_N"/>
</dbReference>
<protein>
    <submittedName>
        <fullName evidence="9">Putative Mg2+ transporter-C (MgtC) family protein</fullName>
    </submittedName>
</protein>
<evidence type="ECO:0000256" key="4">
    <source>
        <dbReference type="ARBA" id="ARBA00022692"/>
    </source>
</evidence>
<evidence type="ECO:0000256" key="7">
    <source>
        <dbReference type="SAM" id="Phobius"/>
    </source>
</evidence>
<dbReference type="GO" id="GO:0005886">
    <property type="term" value="C:plasma membrane"/>
    <property type="evidence" value="ECO:0007669"/>
    <property type="project" value="UniProtKB-SubCell"/>
</dbReference>
<evidence type="ECO:0000313" key="10">
    <source>
        <dbReference type="Proteomes" id="UP000184287"/>
    </source>
</evidence>
<gene>
    <name evidence="9" type="ORF">SAMN04488522_104318</name>
</gene>
<keyword evidence="6 7" id="KW-0472">Membrane</keyword>
<name>A0A1M5GQ02_9SPHI</name>
<evidence type="ECO:0000256" key="6">
    <source>
        <dbReference type="ARBA" id="ARBA00023136"/>
    </source>
</evidence>
<dbReference type="AlphaFoldDB" id="A0A1M5GQ02"/>
<evidence type="ECO:0000256" key="1">
    <source>
        <dbReference type="ARBA" id="ARBA00004651"/>
    </source>
</evidence>